<dbReference type="Gene3D" id="2.60.40.10">
    <property type="entry name" value="Immunoglobulins"/>
    <property type="match status" value="2"/>
</dbReference>
<dbReference type="AlphaFoldDB" id="A0A2S4K0B1"/>
<keyword evidence="2" id="KW-1185">Reference proteome</keyword>
<gene>
    <name evidence="1" type="ORF">AU468_02300</name>
</gene>
<dbReference type="InterPro" id="IPR036116">
    <property type="entry name" value="FN3_sf"/>
</dbReference>
<evidence type="ECO:0000313" key="2">
    <source>
        <dbReference type="Proteomes" id="UP000237350"/>
    </source>
</evidence>
<organism evidence="1 2">
    <name type="scientific">Alkalispirochaeta sphaeroplastigenens</name>
    <dbReference type="NCBI Taxonomy" id="1187066"/>
    <lineage>
        <taxon>Bacteria</taxon>
        <taxon>Pseudomonadati</taxon>
        <taxon>Spirochaetota</taxon>
        <taxon>Spirochaetia</taxon>
        <taxon>Spirochaetales</taxon>
        <taxon>Spirochaetaceae</taxon>
        <taxon>Alkalispirochaeta</taxon>
    </lineage>
</organism>
<dbReference type="InterPro" id="IPR013783">
    <property type="entry name" value="Ig-like_fold"/>
</dbReference>
<dbReference type="Proteomes" id="UP000237350">
    <property type="component" value="Unassembled WGS sequence"/>
</dbReference>
<dbReference type="Gene3D" id="2.60.40.2340">
    <property type="match status" value="1"/>
</dbReference>
<dbReference type="EMBL" id="LPWH01000005">
    <property type="protein sequence ID" value="POR05198.1"/>
    <property type="molecule type" value="Genomic_DNA"/>
</dbReference>
<sequence>MGRRNILGYNFKEDFSGRIRMKWCLYTRTAGEEKDRRREGRCWYRAVAVILAVFTVIACPSPTNSTKERSGHDILSFRFPAALNDALDSDVNAEINELEITLTLPFGTDRTALIAQFTTNAVGVFREADIPQEQESGVTENDFTEPLEYRVTAGDGTSAIYTVRVRYHAITDTIPASGSMTAQGSADLNWEAIGEDFLYEVQIATSEEGVASAEVIRVNTNTLTPENPPEGSVWYWRVRALRDALEGDASPVTDWSEISVLHLNWEQNMSDPVILQGPDTGVSTANTTPVLSWLEHPGAEAYEMQLVQDDEDGLISVEPVRLEGLSREFDEPLDNNSTFWWRVRAVATDAVTGNAIYSPYSLTRSFAVAWGTEGPEGGIRFASELALLNTPALLGGSYTLANDIDLSGYEKWTPIGSNSDPFTGTFDGQGFTITGLTIDSSQSGVGFFGRVSGATIRNVRLQDVSVRGRGSVGALIGNASIFPKNADITVENCHVTGSVSGNSSTHTGVGGLIGTATDSSSDRKDATVSILNSSSDCSVVNEHRNTGGLLGVFHLPSYHGVQLFVHLTVSGSFATGDVIGRHSGGLTPVSSTGGLIGRVSYERGSQVSISGSGASGNVTVLEGGSSVGGFIGSIGGPGISGAADVLMITDSFASGNVNAPNSRTVGGFIGSSGGEISPIRIENCRAHGDVHGQATVGGFIGSSGGAHITTPSASRFWHSVIISCYATGDVSGNGGDIGGFVGYHAPSFTDRPTETVIQDSYARGNVSGGGAGGFAGSASADIFRSYSTGRVDGTSSAGGFASGRGVAAKVEGCFYDRETSGQMDNTGRGTPQYTTNMKDNQIYRDAGWDFVGESQNGTEGIWNRATTVNDGYPYLEAVTLR</sequence>
<name>A0A2S4K0B1_9SPIO</name>
<reference evidence="2" key="1">
    <citation type="submission" date="2015-12" db="EMBL/GenBank/DDBJ databases">
        <authorList>
            <person name="Lodha T.D."/>
            <person name="Chintalapati S."/>
            <person name="Chintalapati V.R."/>
            <person name="Sravanthi T."/>
        </authorList>
    </citation>
    <scope>NUCLEOTIDE SEQUENCE [LARGE SCALE GENOMIC DNA]</scope>
    <source>
        <strain evidence="2">JC133</strain>
    </source>
</reference>
<comment type="caution">
    <text evidence="1">The sequence shown here is derived from an EMBL/GenBank/DDBJ whole genome shotgun (WGS) entry which is preliminary data.</text>
</comment>
<evidence type="ECO:0008006" key="3">
    <source>
        <dbReference type="Google" id="ProtNLM"/>
    </source>
</evidence>
<evidence type="ECO:0000313" key="1">
    <source>
        <dbReference type="EMBL" id="POR05198.1"/>
    </source>
</evidence>
<dbReference type="SUPFAM" id="SSF49265">
    <property type="entry name" value="Fibronectin type III"/>
    <property type="match status" value="1"/>
</dbReference>
<accession>A0A2S4K0B1</accession>
<protein>
    <recommendedName>
        <fullName evidence="3">GLUG domain-containing protein</fullName>
    </recommendedName>
</protein>
<dbReference type="Gene3D" id="2.160.20.110">
    <property type="match status" value="2"/>
</dbReference>
<proteinExistence type="predicted"/>